<feature type="non-terminal residue" evidence="3">
    <location>
        <position position="149"/>
    </location>
</feature>
<dbReference type="PANTHER" id="PTHR22803">
    <property type="entry name" value="MANNOSE, PHOSPHOLIPASE, LECTIN RECEPTOR RELATED"/>
    <property type="match status" value="1"/>
</dbReference>
<accession>A0A0L0C2M5</accession>
<protein>
    <recommendedName>
        <fullName evidence="2">C-type lectin domain-containing protein</fullName>
    </recommendedName>
</protein>
<evidence type="ECO:0000259" key="2">
    <source>
        <dbReference type="PROSITE" id="PS50041"/>
    </source>
</evidence>
<dbReference type="InterPro" id="IPR001304">
    <property type="entry name" value="C-type_lectin-like"/>
</dbReference>
<dbReference type="InterPro" id="IPR018378">
    <property type="entry name" value="C-type_lectin_CS"/>
</dbReference>
<dbReference type="OrthoDB" id="8064111at2759"/>
<dbReference type="PROSITE" id="PS50041">
    <property type="entry name" value="C_TYPE_LECTIN_2"/>
    <property type="match status" value="1"/>
</dbReference>
<dbReference type="SUPFAM" id="SSF56436">
    <property type="entry name" value="C-type lectin-like"/>
    <property type="match status" value="1"/>
</dbReference>
<name>A0A0L0C2M5_LUCCU</name>
<gene>
    <name evidence="3" type="ORF">FF38_06713</name>
</gene>
<dbReference type="InterPro" id="IPR016187">
    <property type="entry name" value="CTDL_fold"/>
</dbReference>
<proteinExistence type="predicted"/>
<dbReference type="CDD" id="cd00037">
    <property type="entry name" value="CLECT"/>
    <property type="match status" value="1"/>
</dbReference>
<dbReference type="AlphaFoldDB" id="A0A0L0C2M5"/>
<reference evidence="3 4" key="1">
    <citation type="journal article" date="2015" name="Nat. Commun.">
        <title>Lucilia cuprina genome unlocks parasitic fly biology to underpin future interventions.</title>
        <authorList>
            <person name="Anstead C.A."/>
            <person name="Korhonen P.K."/>
            <person name="Young N.D."/>
            <person name="Hall R.S."/>
            <person name="Jex A.R."/>
            <person name="Murali S.C."/>
            <person name="Hughes D.S."/>
            <person name="Lee S.F."/>
            <person name="Perry T."/>
            <person name="Stroehlein A.J."/>
            <person name="Ansell B.R."/>
            <person name="Breugelmans B."/>
            <person name="Hofmann A."/>
            <person name="Qu J."/>
            <person name="Dugan S."/>
            <person name="Lee S.L."/>
            <person name="Chao H."/>
            <person name="Dinh H."/>
            <person name="Han Y."/>
            <person name="Doddapaneni H.V."/>
            <person name="Worley K.C."/>
            <person name="Muzny D.M."/>
            <person name="Ioannidis P."/>
            <person name="Waterhouse R.M."/>
            <person name="Zdobnov E.M."/>
            <person name="James P.J."/>
            <person name="Bagnall N.H."/>
            <person name="Kotze A.C."/>
            <person name="Gibbs R.A."/>
            <person name="Richards S."/>
            <person name="Batterham P."/>
            <person name="Gasser R.B."/>
        </authorList>
    </citation>
    <scope>NUCLEOTIDE SEQUENCE [LARGE SCALE GENOMIC DNA]</scope>
    <source>
        <strain evidence="3 4">LS</strain>
        <tissue evidence="3">Full body</tissue>
    </source>
</reference>
<dbReference type="InterPro" id="IPR050111">
    <property type="entry name" value="C-type_lectin/snaclec_domain"/>
</dbReference>
<dbReference type="PROSITE" id="PS00615">
    <property type="entry name" value="C_TYPE_LECTIN_1"/>
    <property type="match status" value="1"/>
</dbReference>
<comment type="caution">
    <text evidence="3">The sequence shown here is derived from an EMBL/GenBank/DDBJ whole genome shotgun (WGS) entry which is preliminary data.</text>
</comment>
<dbReference type="Proteomes" id="UP000037069">
    <property type="component" value="Unassembled WGS sequence"/>
</dbReference>
<dbReference type="Gene3D" id="3.10.100.10">
    <property type="entry name" value="Mannose-Binding Protein A, subunit A"/>
    <property type="match status" value="1"/>
</dbReference>
<evidence type="ECO:0000313" key="4">
    <source>
        <dbReference type="Proteomes" id="UP000037069"/>
    </source>
</evidence>
<evidence type="ECO:0000256" key="1">
    <source>
        <dbReference type="ARBA" id="ARBA00023157"/>
    </source>
</evidence>
<feature type="non-terminal residue" evidence="3">
    <location>
        <position position="1"/>
    </location>
</feature>
<dbReference type="Pfam" id="PF00059">
    <property type="entry name" value="Lectin_C"/>
    <property type="match status" value="1"/>
</dbReference>
<keyword evidence="4" id="KW-1185">Reference proteome</keyword>
<feature type="domain" description="C-type lectin" evidence="2">
    <location>
        <begin position="12"/>
        <end position="134"/>
    </location>
</feature>
<sequence length="149" mass="17814">IATSGKLYKTPYNKRYYIDYNEKYTWFEAQHECSTKNMTLVAIESSFKSQEINTMLNKSLEKRTSLWLGGFMTHYQDDRRYVWLATGQPFNYTLWAENQPSICNRDEYCIKIVFANNTKWNSDSCHHTNGFICEYDNKDLRLKEQKLEI</sequence>
<keyword evidence="1" id="KW-1015">Disulfide bond</keyword>
<dbReference type="SMART" id="SM00034">
    <property type="entry name" value="CLECT"/>
    <property type="match status" value="1"/>
</dbReference>
<dbReference type="OMA" id="DANCHDR"/>
<dbReference type="InterPro" id="IPR016186">
    <property type="entry name" value="C-type_lectin-like/link_sf"/>
</dbReference>
<evidence type="ECO:0000313" key="3">
    <source>
        <dbReference type="EMBL" id="KNC25674.1"/>
    </source>
</evidence>
<organism evidence="3 4">
    <name type="scientific">Lucilia cuprina</name>
    <name type="common">Green bottle fly</name>
    <name type="synonym">Australian sheep blowfly</name>
    <dbReference type="NCBI Taxonomy" id="7375"/>
    <lineage>
        <taxon>Eukaryota</taxon>
        <taxon>Metazoa</taxon>
        <taxon>Ecdysozoa</taxon>
        <taxon>Arthropoda</taxon>
        <taxon>Hexapoda</taxon>
        <taxon>Insecta</taxon>
        <taxon>Pterygota</taxon>
        <taxon>Neoptera</taxon>
        <taxon>Endopterygota</taxon>
        <taxon>Diptera</taxon>
        <taxon>Brachycera</taxon>
        <taxon>Muscomorpha</taxon>
        <taxon>Oestroidea</taxon>
        <taxon>Calliphoridae</taxon>
        <taxon>Luciliinae</taxon>
        <taxon>Lucilia</taxon>
    </lineage>
</organism>
<dbReference type="EMBL" id="JRES01001084">
    <property type="protein sequence ID" value="KNC25674.1"/>
    <property type="molecule type" value="Genomic_DNA"/>
</dbReference>